<dbReference type="GO" id="GO:0016301">
    <property type="term" value="F:kinase activity"/>
    <property type="evidence" value="ECO:0007669"/>
    <property type="project" value="UniProtKB-KW"/>
</dbReference>
<dbReference type="KEGG" id="mic:Mic7113_5357"/>
<keyword evidence="2" id="KW-1185">Reference proteome</keyword>
<dbReference type="InterPro" id="IPR052922">
    <property type="entry name" value="Cytidylate_Kinase-2"/>
</dbReference>
<dbReference type="Gene3D" id="3.40.50.300">
    <property type="entry name" value="P-loop containing nucleotide triphosphate hydrolases"/>
    <property type="match status" value="1"/>
</dbReference>
<protein>
    <submittedName>
        <fullName evidence="1">Adenylate kinase-like kinase</fullName>
    </submittedName>
</protein>
<dbReference type="PRINTS" id="PR01100">
    <property type="entry name" value="SHIKIMTKNASE"/>
</dbReference>
<reference evidence="1 2" key="1">
    <citation type="submission" date="2012-06" db="EMBL/GenBank/DDBJ databases">
        <title>Finished chromosome of genome of Microcoleus sp. PCC 7113.</title>
        <authorList>
            <consortium name="US DOE Joint Genome Institute"/>
            <person name="Gugger M."/>
            <person name="Coursin T."/>
            <person name="Rippka R."/>
            <person name="Tandeau De Marsac N."/>
            <person name="Huntemann M."/>
            <person name="Wei C.-L."/>
            <person name="Han J."/>
            <person name="Detter J.C."/>
            <person name="Han C."/>
            <person name="Tapia R."/>
            <person name="Chen A."/>
            <person name="Kyrpides N."/>
            <person name="Mavromatis K."/>
            <person name="Markowitz V."/>
            <person name="Szeto E."/>
            <person name="Ivanova N."/>
            <person name="Pagani I."/>
            <person name="Pati A."/>
            <person name="Goodwin L."/>
            <person name="Nordberg H.P."/>
            <person name="Cantor M.N."/>
            <person name="Hua S.X."/>
            <person name="Woyke T."/>
            <person name="Kerfeld C.A."/>
        </authorList>
    </citation>
    <scope>NUCLEOTIDE SEQUENCE [LARGE SCALE GENOMIC DNA]</scope>
    <source>
        <strain evidence="1 2">PCC 7113</strain>
    </source>
</reference>
<evidence type="ECO:0000313" key="1">
    <source>
        <dbReference type="EMBL" id="AFZ21003.1"/>
    </source>
</evidence>
<keyword evidence="1" id="KW-0808">Transferase</keyword>
<name>K9WLD2_9CYAN</name>
<keyword evidence="1" id="KW-0418">Kinase</keyword>
<dbReference type="InterPro" id="IPR027417">
    <property type="entry name" value="P-loop_NTPase"/>
</dbReference>
<proteinExistence type="predicted"/>
<dbReference type="OrthoDB" id="1201990at2"/>
<dbReference type="SUPFAM" id="SSF52540">
    <property type="entry name" value="P-loop containing nucleoside triphosphate hydrolases"/>
    <property type="match status" value="1"/>
</dbReference>
<dbReference type="eggNOG" id="COG0563">
    <property type="taxonomic scope" value="Bacteria"/>
</dbReference>
<gene>
    <name evidence="1" type="ORF">Mic7113_5357</name>
</gene>
<dbReference type="PANTHER" id="PTHR37816:SF1">
    <property type="entry name" value="TOXIN"/>
    <property type="match status" value="1"/>
</dbReference>
<evidence type="ECO:0000313" key="2">
    <source>
        <dbReference type="Proteomes" id="UP000010471"/>
    </source>
</evidence>
<dbReference type="EMBL" id="CP003630">
    <property type="protein sequence ID" value="AFZ21003.1"/>
    <property type="molecule type" value="Genomic_DNA"/>
</dbReference>
<dbReference type="PANTHER" id="PTHR37816">
    <property type="entry name" value="YALI0E33011P"/>
    <property type="match status" value="1"/>
</dbReference>
<dbReference type="AlphaFoldDB" id="K9WLD2"/>
<dbReference type="STRING" id="1173027.Mic7113_5357"/>
<dbReference type="Pfam" id="PF13238">
    <property type="entry name" value="AAA_18"/>
    <property type="match status" value="1"/>
</dbReference>
<dbReference type="Proteomes" id="UP000010471">
    <property type="component" value="Chromosome"/>
</dbReference>
<dbReference type="HOGENOM" id="CLU_092618_1_1_3"/>
<accession>K9WLD2</accession>
<sequence>MLSSSYNQRISVVGTSGSGKTTLARQISQRLAIPHIELDSLHWEANWTEAPINIFQKRVEQSLSTNSWVVDGNYSKIRPLIWSRANTVVWLDYPLPVIMGRLLGRTWRRVVMQEELWSGNRETWRQTFSHDSILLWALKTYRKNRNKYPILLAQPEYIHLKVVHLSSPKATGTWLANLTV</sequence>
<dbReference type="RefSeq" id="WP_015185136.1">
    <property type="nucleotide sequence ID" value="NC_019738.1"/>
</dbReference>
<organism evidence="1 2">
    <name type="scientific">Allocoleopsis franciscana PCC 7113</name>
    <dbReference type="NCBI Taxonomy" id="1173027"/>
    <lineage>
        <taxon>Bacteria</taxon>
        <taxon>Bacillati</taxon>
        <taxon>Cyanobacteriota</taxon>
        <taxon>Cyanophyceae</taxon>
        <taxon>Coleofasciculales</taxon>
        <taxon>Coleofasciculaceae</taxon>
        <taxon>Allocoleopsis</taxon>
        <taxon>Allocoleopsis franciscana</taxon>
    </lineage>
</organism>